<dbReference type="OrthoDB" id="10253098at2759"/>
<feature type="region of interest" description="Interaction with histone H4 N-terminus" evidence="11">
    <location>
        <begin position="50"/>
        <end position="52"/>
    </location>
</feature>
<dbReference type="PIRSF" id="PIRSF038084">
    <property type="entry name" value="HAT-B_cat"/>
    <property type="match status" value="1"/>
</dbReference>
<dbReference type="GO" id="GO:0042393">
    <property type="term" value="F:histone binding"/>
    <property type="evidence" value="ECO:0007669"/>
    <property type="project" value="InterPro"/>
</dbReference>
<feature type="region of interest" description="Disordered" evidence="13">
    <location>
        <begin position="466"/>
        <end position="504"/>
    </location>
</feature>
<feature type="active site" description="Proton donor/acceptor" evidence="10">
    <location>
        <position position="302"/>
    </location>
</feature>
<comment type="subunit">
    <text evidence="9">Component of the HAT-B complex composed of at least HAT1 and HAT2. The HAT-B complex binds to histone H4 tail.</text>
</comment>
<comment type="caution">
    <text evidence="15">The sequence shown here is derived from an EMBL/GenBank/DDBJ whole genome shotgun (WGS) entry which is preliminary data.</text>
</comment>
<dbReference type="FunCoup" id="A0A1V8SFR4">
    <property type="interactions" value="2090"/>
</dbReference>
<dbReference type="PANTHER" id="PTHR12046">
    <property type="entry name" value="HISTONE ACETYLTRANSFERASE TYPE B CATALYTIC SUBUNIT"/>
    <property type="match status" value="1"/>
</dbReference>
<evidence type="ECO:0000256" key="11">
    <source>
        <dbReference type="PIRSR" id="PIRSR038084-2"/>
    </source>
</evidence>
<feature type="binding site" evidence="11">
    <location>
        <position position="305"/>
    </location>
    <ligand>
        <name>acetyl-CoA</name>
        <dbReference type="ChEBI" id="CHEBI:57288"/>
    </ligand>
</feature>
<feature type="domain" description="Histone acetyl transferase HAT1 N-terminal" evidence="14">
    <location>
        <begin position="20"/>
        <end position="164"/>
    </location>
</feature>
<dbReference type="GO" id="GO:0031509">
    <property type="term" value="P:subtelomeric heterochromatin formation"/>
    <property type="evidence" value="ECO:0007669"/>
    <property type="project" value="InterPro"/>
</dbReference>
<dbReference type="Gene3D" id="3.40.630.30">
    <property type="match status" value="1"/>
</dbReference>
<dbReference type="GO" id="GO:0005737">
    <property type="term" value="C:cytoplasm"/>
    <property type="evidence" value="ECO:0007669"/>
    <property type="project" value="UniProtKB-SubCell"/>
</dbReference>
<organism evidence="15 16">
    <name type="scientific">Cryoendolithus antarcticus</name>
    <dbReference type="NCBI Taxonomy" id="1507870"/>
    <lineage>
        <taxon>Eukaryota</taxon>
        <taxon>Fungi</taxon>
        <taxon>Dikarya</taxon>
        <taxon>Ascomycota</taxon>
        <taxon>Pezizomycotina</taxon>
        <taxon>Dothideomycetes</taxon>
        <taxon>Dothideomycetidae</taxon>
        <taxon>Cladosporiales</taxon>
        <taxon>Cladosporiaceae</taxon>
        <taxon>Cryoendolithus</taxon>
    </lineage>
</organism>
<dbReference type="InterPro" id="IPR013523">
    <property type="entry name" value="Hist_AcTrfase_HAT1_C"/>
</dbReference>
<dbReference type="InterPro" id="IPR017380">
    <property type="entry name" value="Hist_AcTrfase_B-typ_cat-su"/>
</dbReference>
<dbReference type="GO" id="GO:0004402">
    <property type="term" value="F:histone acetyltransferase activity"/>
    <property type="evidence" value="ECO:0007669"/>
    <property type="project" value="UniProtKB-UniRule"/>
</dbReference>
<evidence type="ECO:0000256" key="1">
    <source>
        <dbReference type="ARBA" id="ARBA00004123"/>
    </source>
</evidence>
<comment type="similarity">
    <text evidence="2 9">Belongs to the HAT1 family.</text>
</comment>
<dbReference type="GO" id="GO:0000781">
    <property type="term" value="C:chromosome, telomeric region"/>
    <property type="evidence" value="ECO:0007669"/>
    <property type="project" value="GOC"/>
</dbReference>
<keyword evidence="6 9" id="KW-0539">Nucleus</keyword>
<feature type="site" description="Interaction with histone H4 N-terminus" evidence="12">
    <location>
        <position position="181"/>
    </location>
</feature>
<evidence type="ECO:0000256" key="7">
    <source>
        <dbReference type="ARBA" id="ARBA00023315"/>
    </source>
</evidence>
<dbReference type="SUPFAM" id="SSF55729">
    <property type="entry name" value="Acyl-CoA N-acyltransferases (Nat)"/>
    <property type="match status" value="1"/>
</dbReference>
<evidence type="ECO:0000256" key="10">
    <source>
        <dbReference type="PIRSR" id="PIRSR038084-1"/>
    </source>
</evidence>
<feature type="binding site" evidence="11">
    <location>
        <begin position="274"/>
        <end position="280"/>
    </location>
    <ligand>
        <name>acetyl-CoA</name>
        <dbReference type="ChEBI" id="CHEBI:57288"/>
    </ligand>
</feature>
<dbReference type="AlphaFoldDB" id="A0A1V8SFR4"/>
<dbReference type="Pfam" id="PF10394">
    <property type="entry name" value="Hat1_N"/>
    <property type="match status" value="1"/>
</dbReference>
<name>A0A1V8SFR4_9PEZI</name>
<protein>
    <recommendedName>
        <fullName evidence="4 9">Histone acetyltransferase type B catalytic subunit</fullName>
        <ecNumber evidence="3 9">2.3.1.48</ecNumber>
    </recommendedName>
</protein>
<evidence type="ECO:0000256" key="2">
    <source>
        <dbReference type="ARBA" id="ARBA00010543"/>
    </source>
</evidence>
<dbReference type="EC" id="2.3.1.48" evidence="3 9"/>
<comment type="catalytic activity">
    <reaction evidence="8 9">
        <text>L-lysyl-[protein] + acetyl-CoA = N(6)-acetyl-L-lysyl-[protein] + CoA + H(+)</text>
        <dbReference type="Rhea" id="RHEA:45948"/>
        <dbReference type="Rhea" id="RHEA-COMP:9752"/>
        <dbReference type="Rhea" id="RHEA-COMP:10731"/>
        <dbReference type="ChEBI" id="CHEBI:15378"/>
        <dbReference type="ChEBI" id="CHEBI:29969"/>
        <dbReference type="ChEBI" id="CHEBI:57287"/>
        <dbReference type="ChEBI" id="CHEBI:57288"/>
        <dbReference type="ChEBI" id="CHEBI:61930"/>
        <dbReference type="EC" id="2.3.1.48"/>
    </reaction>
</comment>
<keyword evidence="9" id="KW-0963">Cytoplasm</keyword>
<comment type="subcellular location">
    <subcellularLocation>
        <location evidence="9">Cytoplasm</location>
    </subcellularLocation>
    <subcellularLocation>
        <location evidence="1 9">Nucleus</location>
    </subcellularLocation>
</comment>
<accession>A0A1V8SFR4</accession>
<evidence type="ECO:0000256" key="13">
    <source>
        <dbReference type="SAM" id="MobiDB-lite"/>
    </source>
</evidence>
<feature type="compositionally biased region" description="Acidic residues" evidence="13">
    <location>
        <begin position="490"/>
        <end position="501"/>
    </location>
</feature>
<feature type="binding site" evidence="11">
    <location>
        <begin position="267"/>
        <end position="269"/>
    </location>
    <ligand>
        <name>acetyl-CoA</name>
        <dbReference type="ChEBI" id="CHEBI:57288"/>
    </ligand>
</feature>
<dbReference type="EMBL" id="NAJO01000049">
    <property type="protein sequence ID" value="OQN97998.1"/>
    <property type="molecule type" value="Genomic_DNA"/>
</dbReference>
<proteinExistence type="inferred from homology"/>
<keyword evidence="16" id="KW-1185">Reference proteome</keyword>
<gene>
    <name evidence="15" type="ORF">B0A48_16303</name>
</gene>
<dbReference type="InterPro" id="IPR016181">
    <property type="entry name" value="Acyl_CoA_acyltransferase"/>
</dbReference>
<dbReference type="Gene3D" id="3.90.360.10">
    <property type="entry name" value="Histone acetyl transferase 1 (HAT1), N-terminal domain"/>
    <property type="match status" value="1"/>
</dbReference>
<evidence type="ECO:0000256" key="12">
    <source>
        <dbReference type="PIRSR" id="PIRSR038084-3"/>
    </source>
</evidence>
<dbReference type="GO" id="GO:0005634">
    <property type="term" value="C:nucleus"/>
    <property type="evidence" value="ECO:0007669"/>
    <property type="project" value="UniProtKB-SubCell"/>
</dbReference>
<evidence type="ECO:0000313" key="16">
    <source>
        <dbReference type="Proteomes" id="UP000192596"/>
    </source>
</evidence>
<evidence type="ECO:0000256" key="4">
    <source>
        <dbReference type="ARBA" id="ARBA00021268"/>
    </source>
</evidence>
<dbReference type="InterPro" id="IPR019467">
    <property type="entry name" value="Hat1_N"/>
</dbReference>
<evidence type="ECO:0000256" key="5">
    <source>
        <dbReference type="ARBA" id="ARBA00022679"/>
    </source>
</evidence>
<reference evidence="16" key="1">
    <citation type="submission" date="2017-03" db="EMBL/GenBank/DDBJ databases">
        <title>Genomes of endolithic fungi from Antarctica.</title>
        <authorList>
            <person name="Coleine C."/>
            <person name="Masonjones S."/>
            <person name="Stajich J.E."/>
        </authorList>
    </citation>
    <scope>NUCLEOTIDE SEQUENCE [LARGE SCALE GENOMIC DNA]</scope>
    <source>
        <strain evidence="16">CCFEE 5527</strain>
    </source>
</reference>
<dbReference type="InterPro" id="IPR037113">
    <property type="entry name" value="Hat1_N_sf"/>
</dbReference>
<evidence type="ECO:0000256" key="6">
    <source>
        <dbReference type="ARBA" id="ARBA00023242"/>
    </source>
</evidence>
<keyword evidence="5 9" id="KW-0808">Transferase</keyword>
<keyword evidence="7 9" id="KW-0012">Acyltransferase</keyword>
<dbReference type="Gene3D" id="1.10.10.390">
    <property type="match status" value="1"/>
</dbReference>
<dbReference type="Pfam" id="PF21184">
    <property type="entry name" value="HAT1_C_fung"/>
    <property type="match status" value="1"/>
</dbReference>
<dbReference type="STRING" id="1507870.A0A1V8SFR4"/>
<sequence length="518" mass="58899">MDAEDSGVDSETIEEQVAEWSSNSNECFTFHLQGHDETFKPAFTYPIFGEEESIFGYQGLAINLRLQKFDLQPKLEVTWEEKFPSSAGVEPTDIKAALEDFLPECAFSGLDSVGIESPERPPGELTHSYTRDGVKYEVWVSDVNDSLAERILANVQALVPMFIEGGTIVDVAGDKTQGARWKLHLMYECRGTPASYSLIGFGTSYRIFTLPDRKDPLPEHMALLQSPEKMRQQLLSRGADVFPTLLNDSPHLESFLETPSRERISQFLILPPYQGASHGSQLYHAMYTHLSTSPNVLELTVEDPNEAFDDMRDLSDLLRLRQTSPEFSALRVNTNIHSDHLKPTAHIPTHLIVPLEVRERIRKETKLQSRQFDRLVEMQTLSFIPPTHRSKARLTKKEHSTNEQDKTYWFWRLYVKQRLYIFNRDVLIQVEGDERAKALDSALESVVQGYSAMLERVLKAEERLKREGEEGDVNGGAAVEKRVRKRKVVEEDDEDGEDEEMIVANGVAKANGKKARVE</sequence>
<comment type="function">
    <text evidence="9">Catalytic component of the histone acetylase B (HAT-B) complex. Has intrinsic substrate specificity that modifies lysine in recognition sequence GXGKXG. Involved in DNA double-strand break repair.</text>
</comment>
<evidence type="ECO:0000313" key="15">
    <source>
        <dbReference type="EMBL" id="OQN97998.1"/>
    </source>
</evidence>
<evidence type="ECO:0000256" key="9">
    <source>
        <dbReference type="PIRNR" id="PIRNR038084"/>
    </source>
</evidence>
<dbReference type="Proteomes" id="UP000192596">
    <property type="component" value="Unassembled WGS sequence"/>
</dbReference>
<evidence type="ECO:0000256" key="3">
    <source>
        <dbReference type="ARBA" id="ARBA00013184"/>
    </source>
</evidence>
<dbReference type="InParanoid" id="A0A1V8SFR4"/>
<evidence type="ECO:0000256" key="8">
    <source>
        <dbReference type="ARBA" id="ARBA00048017"/>
    </source>
</evidence>
<evidence type="ECO:0000259" key="14">
    <source>
        <dbReference type="Pfam" id="PF10394"/>
    </source>
</evidence>